<protein>
    <submittedName>
        <fullName evidence="1">Uncharacterized protein</fullName>
    </submittedName>
</protein>
<reference evidence="1" key="1">
    <citation type="submission" date="2014-09" db="EMBL/GenBank/DDBJ databases">
        <authorList>
            <person name="Magalhaes I.L.F."/>
            <person name="Oliveira U."/>
            <person name="Santos F.R."/>
            <person name="Vidigal T.H.D.A."/>
            <person name="Brescovit A.D."/>
            <person name="Santos A.J."/>
        </authorList>
    </citation>
    <scope>NUCLEOTIDE SEQUENCE</scope>
    <source>
        <tissue evidence="1">Shoot tissue taken approximately 20 cm above the soil surface</tissue>
    </source>
</reference>
<accession>A0A0A9S7J8</accession>
<name>A0A0A9S7J8_ARUDO</name>
<proteinExistence type="predicted"/>
<dbReference type="EMBL" id="GBRH01280203">
    <property type="protein sequence ID" value="JAD17692.1"/>
    <property type="molecule type" value="Transcribed_RNA"/>
</dbReference>
<dbReference type="AlphaFoldDB" id="A0A0A9S7J8"/>
<sequence length="41" mass="4317">MLVAECDFSAHNEAKVGADPPRAGHGHNCWRIALGITVNAS</sequence>
<organism evidence="1">
    <name type="scientific">Arundo donax</name>
    <name type="common">Giant reed</name>
    <name type="synonym">Donax arundinaceus</name>
    <dbReference type="NCBI Taxonomy" id="35708"/>
    <lineage>
        <taxon>Eukaryota</taxon>
        <taxon>Viridiplantae</taxon>
        <taxon>Streptophyta</taxon>
        <taxon>Embryophyta</taxon>
        <taxon>Tracheophyta</taxon>
        <taxon>Spermatophyta</taxon>
        <taxon>Magnoliopsida</taxon>
        <taxon>Liliopsida</taxon>
        <taxon>Poales</taxon>
        <taxon>Poaceae</taxon>
        <taxon>PACMAD clade</taxon>
        <taxon>Arundinoideae</taxon>
        <taxon>Arundineae</taxon>
        <taxon>Arundo</taxon>
    </lineage>
</organism>
<evidence type="ECO:0000313" key="1">
    <source>
        <dbReference type="EMBL" id="JAD17692.1"/>
    </source>
</evidence>
<reference evidence="1" key="2">
    <citation type="journal article" date="2015" name="Data Brief">
        <title>Shoot transcriptome of the giant reed, Arundo donax.</title>
        <authorList>
            <person name="Barrero R.A."/>
            <person name="Guerrero F.D."/>
            <person name="Moolhuijzen P."/>
            <person name="Goolsby J.A."/>
            <person name="Tidwell J."/>
            <person name="Bellgard S.E."/>
            <person name="Bellgard M.I."/>
        </authorList>
    </citation>
    <scope>NUCLEOTIDE SEQUENCE</scope>
    <source>
        <tissue evidence="1">Shoot tissue taken approximately 20 cm above the soil surface</tissue>
    </source>
</reference>